<evidence type="ECO:0000256" key="1">
    <source>
        <dbReference type="SAM" id="MobiDB-lite"/>
    </source>
</evidence>
<feature type="region of interest" description="Disordered" evidence="1">
    <location>
        <begin position="85"/>
        <end position="136"/>
    </location>
</feature>
<sequence>MESTFSSPKADARLSEIATALRTEEFDAAFCRRFTDRTRRHVGACLTTIPIPDTPTSTSSVWGVLLAQRTVYSATQPGHSLRERILYPHMHPPSSPQPHAHPTPLGPSSPLLSRAPGAPSAPKPQEPADSTPLIDAPHFLANGC</sequence>
<reference evidence="2 3" key="1">
    <citation type="journal article" date="2020" name="ISME J.">
        <title>Uncovering the hidden diversity of litter-decomposition mechanisms in mushroom-forming fungi.</title>
        <authorList>
            <person name="Floudas D."/>
            <person name="Bentzer J."/>
            <person name="Ahren D."/>
            <person name="Johansson T."/>
            <person name="Persson P."/>
            <person name="Tunlid A."/>
        </authorList>
    </citation>
    <scope>NUCLEOTIDE SEQUENCE [LARGE SCALE GENOMIC DNA]</scope>
    <source>
        <strain evidence="2 3">CBS 661.87</strain>
    </source>
</reference>
<evidence type="ECO:0000313" key="3">
    <source>
        <dbReference type="Proteomes" id="UP000565441"/>
    </source>
</evidence>
<evidence type="ECO:0000313" key="2">
    <source>
        <dbReference type="EMBL" id="KAF5369633.1"/>
    </source>
</evidence>
<feature type="compositionally biased region" description="Pro residues" evidence="1">
    <location>
        <begin position="90"/>
        <end position="107"/>
    </location>
</feature>
<accession>A0A8H5GQW1</accession>
<name>A0A8H5GQW1_9AGAR</name>
<gene>
    <name evidence="2" type="ORF">D9615_010227</name>
</gene>
<organism evidence="2 3">
    <name type="scientific">Tricholomella constricta</name>
    <dbReference type="NCBI Taxonomy" id="117010"/>
    <lineage>
        <taxon>Eukaryota</taxon>
        <taxon>Fungi</taxon>
        <taxon>Dikarya</taxon>
        <taxon>Basidiomycota</taxon>
        <taxon>Agaricomycotina</taxon>
        <taxon>Agaricomycetes</taxon>
        <taxon>Agaricomycetidae</taxon>
        <taxon>Agaricales</taxon>
        <taxon>Tricholomatineae</taxon>
        <taxon>Lyophyllaceae</taxon>
        <taxon>Tricholomella</taxon>
    </lineage>
</organism>
<protein>
    <submittedName>
        <fullName evidence="2">Uncharacterized protein</fullName>
    </submittedName>
</protein>
<dbReference type="EMBL" id="JAACJP010000055">
    <property type="protein sequence ID" value="KAF5369633.1"/>
    <property type="molecule type" value="Genomic_DNA"/>
</dbReference>
<dbReference type="Proteomes" id="UP000565441">
    <property type="component" value="Unassembled WGS sequence"/>
</dbReference>
<proteinExistence type="predicted"/>
<keyword evidence="3" id="KW-1185">Reference proteome</keyword>
<dbReference type="AlphaFoldDB" id="A0A8H5GQW1"/>
<comment type="caution">
    <text evidence="2">The sequence shown here is derived from an EMBL/GenBank/DDBJ whole genome shotgun (WGS) entry which is preliminary data.</text>
</comment>
<feature type="compositionally biased region" description="Low complexity" evidence="1">
    <location>
        <begin position="108"/>
        <end position="118"/>
    </location>
</feature>